<feature type="region of interest" description="Disordered" evidence="1">
    <location>
        <begin position="352"/>
        <end position="377"/>
    </location>
</feature>
<feature type="compositionally biased region" description="Polar residues" evidence="1">
    <location>
        <begin position="1282"/>
        <end position="1294"/>
    </location>
</feature>
<feature type="region of interest" description="Disordered" evidence="1">
    <location>
        <begin position="1"/>
        <end position="67"/>
    </location>
</feature>
<organism evidence="2 3">
    <name type="scientific">Zasmidium cellare</name>
    <name type="common">Wine cellar mold</name>
    <name type="synonym">Racodium cellare</name>
    <dbReference type="NCBI Taxonomy" id="395010"/>
    <lineage>
        <taxon>Eukaryota</taxon>
        <taxon>Fungi</taxon>
        <taxon>Dikarya</taxon>
        <taxon>Ascomycota</taxon>
        <taxon>Pezizomycotina</taxon>
        <taxon>Dothideomycetes</taxon>
        <taxon>Dothideomycetidae</taxon>
        <taxon>Mycosphaerellales</taxon>
        <taxon>Mycosphaerellaceae</taxon>
        <taxon>Zasmidium</taxon>
    </lineage>
</organism>
<evidence type="ECO:0000313" key="3">
    <source>
        <dbReference type="Proteomes" id="UP001305779"/>
    </source>
</evidence>
<protein>
    <submittedName>
        <fullName evidence="2">Uncharacterized protein</fullName>
    </submittedName>
</protein>
<feature type="region of interest" description="Disordered" evidence="1">
    <location>
        <begin position="1277"/>
        <end position="1304"/>
    </location>
</feature>
<name>A0ABR0EX18_ZASCE</name>
<feature type="region of interest" description="Disordered" evidence="1">
    <location>
        <begin position="225"/>
        <end position="244"/>
    </location>
</feature>
<feature type="compositionally biased region" description="Basic and acidic residues" evidence="1">
    <location>
        <begin position="48"/>
        <end position="62"/>
    </location>
</feature>
<evidence type="ECO:0000256" key="1">
    <source>
        <dbReference type="SAM" id="MobiDB-lite"/>
    </source>
</evidence>
<evidence type="ECO:0000313" key="2">
    <source>
        <dbReference type="EMBL" id="KAK4505795.1"/>
    </source>
</evidence>
<comment type="caution">
    <text evidence="2">The sequence shown here is derived from an EMBL/GenBank/DDBJ whole genome shotgun (WGS) entry which is preliminary data.</text>
</comment>
<gene>
    <name evidence="2" type="ORF">PRZ48_003760</name>
</gene>
<feature type="compositionally biased region" description="Polar residues" evidence="1">
    <location>
        <begin position="235"/>
        <end position="244"/>
    </location>
</feature>
<feature type="region of interest" description="Disordered" evidence="1">
    <location>
        <begin position="249"/>
        <end position="271"/>
    </location>
</feature>
<dbReference type="EMBL" id="JAXOVC010000002">
    <property type="protein sequence ID" value="KAK4505795.1"/>
    <property type="molecule type" value="Genomic_DNA"/>
</dbReference>
<sequence>MSETPYPGKGKGKGKAKAPAEDEDKDQQEGEAGARRDDDQEAEDGEENREQDNTTNEGKSEPTFEDFVDLTPWEECLVRGRLAKPEVSYADIVNRIKNDPQLLQGFNNRRGAAQAKGGITPKQLTNMYKALRDRAQSKMKANKASGYTAQDFDGIVLEAWEKYVMEQSLQGAGTQAIADAINADAELLSGYSNRAHKGQPQISRHAVRRAWQGMCGRADARRKAVSKFSSRDTNEVLSRGSTTTPFAAQEEREAQRQLASQQQLTPAQALSDADVINSSPYFGSLLPWEKMVMQQRQKTKGKETAKILSSSAEFKASYQPTRGQRMKDIDKTSLNERDVSYFVSGIKRKAVEAGVQSQNGPPRPPKRPTYSTPSSEPALTDAADAFQEMYERAAQVHDNPGRNENAYHLLPTAMLADIAKDRGLAVPSRPSPAPRVTLIRELYLQDAIQVGTVPQDPQVLDPLYMDASIDVQLLARRNSLWLQWGGRPGEHQGLVRATDHGPEVGNRLVAALSRFIGTSQKRAWSLLTKRPQTDGSRTHLLQYIDALEGVEWTASERFGSTIWHQLGADELRDAARERGADSDVLRSDTSTIRAWLVENHKSAVSTEELSVADAAVIISELMPDFLRSIRPFFRQVVQPTPPHALAQTRNGHFVASRPVFDRFEQDVEDGIVLDHTSNTGFLCGVRALMDAVHNARWRRFQALNRAWDSIDESLRGAEPVIPTRLDYHDLMHAMFADHDQERADDPTYHAVPNTMGRLTDEFRDFLVRRLEQFGFTRDSREFDEELAQLSTRNNFNATHLQLMVDFMRERRDLEEDVAIGLVVGGTTPESPRAQAYILGPANDDTPIAWIHHDGVQGGDDAAMLGHYSSITQDGGRGAFMIYWGFNLPDQQNLSRRPDTYRFDSPEEVKAKKREGYQRMVDRALASACNGCRGTNTLSTIRACDGQHDQRVCTRCKDLKQTCAFEGFEESDWVNFDQLGMMSLKDVPEQAFRRWDAPLSSEEFDRIMSDAKDCKPTTLDNPTEPYMLAVFCKRLSSHDEGGYNAAHYNNLIARLVIDHQHYDNMLNQPNPNHDPEFVRPTTAGGGYVQFQSYGLVFHRRGVLPVPTTVSNNLADPHLIGFVHEMDQIMAPNNLNPPQELHLVTWGIAGLSTDITAFGSRHPNPLANGQMYDGFIGKMLRTDQINNNTHFRDNTYLVSLVEKRVVLAGYPEALIPGQNAPHFVPHRNKFLLKNNLVDLADRNSAVLHALATNQPVPPDPTNGRLDLQLQALRESKMWRGSQLGGNTVPTDQNVAARNQGRNDHWQ</sequence>
<accession>A0ABR0EX18</accession>
<proteinExistence type="predicted"/>
<keyword evidence="3" id="KW-1185">Reference proteome</keyword>
<dbReference type="Proteomes" id="UP001305779">
    <property type="component" value="Unassembled WGS sequence"/>
</dbReference>
<reference evidence="2 3" key="1">
    <citation type="journal article" date="2023" name="G3 (Bethesda)">
        <title>A chromosome-level genome assembly of Zasmidium syzygii isolated from banana leaves.</title>
        <authorList>
            <person name="van Westerhoven A.C."/>
            <person name="Mehrabi R."/>
            <person name="Talebi R."/>
            <person name="Steentjes M.B.F."/>
            <person name="Corcolon B."/>
            <person name="Chong P.A."/>
            <person name="Kema G.H.J."/>
            <person name="Seidl M.F."/>
        </authorList>
    </citation>
    <scope>NUCLEOTIDE SEQUENCE [LARGE SCALE GENOMIC DNA]</scope>
    <source>
        <strain evidence="2 3">P124</strain>
    </source>
</reference>
<feature type="compositionally biased region" description="Polar residues" evidence="1">
    <location>
        <begin position="257"/>
        <end position="268"/>
    </location>
</feature>